<dbReference type="PROSITE" id="PS01217">
    <property type="entry name" value="SUCCINYL_COA_LIG_3"/>
    <property type="match status" value="1"/>
</dbReference>
<evidence type="ECO:0000256" key="4">
    <source>
        <dbReference type="ARBA" id="ARBA00022598"/>
    </source>
</evidence>
<dbReference type="HAMAP" id="MF_00558">
    <property type="entry name" value="Succ_CoA_beta"/>
    <property type="match status" value="1"/>
</dbReference>
<accession>A0A9W2YYL1</accession>
<dbReference type="GO" id="GO:0042709">
    <property type="term" value="C:succinate-CoA ligase complex"/>
    <property type="evidence" value="ECO:0007669"/>
    <property type="project" value="TreeGrafter"/>
</dbReference>
<dbReference type="Pfam" id="PF00549">
    <property type="entry name" value="Ligase_CoA"/>
    <property type="match status" value="1"/>
</dbReference>
<dbReference type="Pfam" id="PF08442">
    <property type="entry name" value="ATP-grasp_2"/>
    <property type="match status" value="1"/>
</dbReference>
<dbReference type="SUPFAM" id="SSF52210">
    <property type="entry name" value="Succinyl-CoA synthetase domains"/>
    <property type="match status" value="1"/>
</dbReference>
<keyword evidence="9" id="KW-0809">Transit peptide</keyword>
<dbReference type="GO" id="GO:0004775">
    <property type="term" value="F:succinate-CoA ligase (ADP-forming) activity"/>
    <property type="evidence" value="ECO:0007669"/>
    <property type="project" value="UniProtKB-UniRule"/>
</dbReference>
<feature type="site" description="Important for substrate specificity" evidence="13">
    <location>
        <position position="91"/>
    </location>
</feature>
<evidence type="ECO:0000256" key="10">
    <source>
        <dbReference type="ARBA" id="ARBA00023128"/>
    </source>
</evidence>
<dbReference type="NCBIfam" id="NF001913">
    <property type="entry name" value="PRK00696.1"/>
    <property type="match status" value="1"/>
</dbReference>
<dbReference type="InterPro" id="IPR011761">
    <property type="entry name" value="ATP-grasp"/>
</dbReference>
<dbReference type="PANTHER" id="PTHR11815:SF1">
    <property type="entry name" value="SUCCINATE--COA LIGASE [ADP-FORMING] SUBUNIT BETA, MITOCHONDRIAL"/>
    <property type="match status" value="1"/>
</dbReference>
<comment type="subcellular location">
    <subcellularLocation>
        <location evidence="1 13">Mitochondrion</location>
    </subcellularLocation>
</comment>
<dbReference type="Gene3D" id="3.30.470.20">
    <property type="entry name" value="ATP-grasp fold, B domain"/>
    <property type="match status" value="1"/>
</dbReference>
<dbReference type="InterPro" id="IPR016102">
    <property type="entry name" value="Succinyl-CoA_synth-like"/>
</dbReference>
<evidence type="ECO:0000313" key="15">
    <source>
        <dbReference type="Proteomes" id="UP001165740"/>
    </source>
</evidence>
<keyword evidence="15" id="KW-1185">Reference proteome</keyword>
<feature type="binding site" evidence="13">
    <location>
        <position position="256"/>
    </location>
    <ligand>
        <name>Mg(2+)</name>
        <dbReference type="ChEBI" id="CHEBI:18420"/>
    </ligand>
</feature>
<feature type="binding site" evidence="13">
    <location>
        <position position="270"/>
    </location>
    <ligand>
        <name>Mg(2+)</name>
        <dbReference type="ChEBI" id="CHEBI:18420"/>
    </ligand>
</feature>
<dbReference type="Proteomes" id="UP001165740">
    <property type="component" value="Chromosome 15"/>
</dbReference>
<evidence type="ECO:0000256" key="1">
    <source>
        <dbReference type="ARBA" id="ARBA00004173"/>
    </source>
</evidence>
<dbReference type="Gene3D" id="3.30.1490.20">
    <property type="entry name" value="ATP-grasp fold, A domain"/>
    <property type="match status" value="1"/>
</dbReference>
<evidence type="ECO:0000256" key="13">
    <source>
        <dbReference type="HAMAP-Rule" id="MF_03220"/>
    </source>
</evidence>
<keyword evidence="7 13" id="KW-0067">ATP-binding</keyword>
<keyword evidence="5 13" id="KW-0479">Metal-binding</keyword>
<comment type="catalytic activity">
    <reaction evidence="11 13">
        <text>succinate + ATP + CoA = succinyl-CoA + ADP + phosphate</text>
        <dbReference type="Rhea" id="RHEA:17661"/>
        <dbReference type="ChEBI" id="CHEBI:30031"/>
        <dbReference type="ChEBI" id="CHEBI:30616"/>
        <dbReference type="ChEBI" id="CHEBI:43474"/>
        <dbReference type="ChEBI" id="CHEBI:57287"/>
        <dbReference type="ChEBI" id="CHEBI:57292"/>
        <dbReference type="ChEBI" id="CHEBI:456216"/>
        <dbReference type="EC" id="6.2.1.5"/>
    </reaction>
</comment>
<feature type="binding site" evidence="13">
    <location>
        <begin position="378"/>
        <end position="380"/>
    </location>
    <ligand>
        <name>substrate</name>
        <note>ligand shared with subunit alpha</note>
    </ligand>
</feature>
<dbReference type="GO" id="GO:0006099">
    <property type="term" value="P:tricarboxylic acid cycle"/>
    <property type="evidence" value="ECO:0007669"/>
    <property type="project" value="UniProtKB-UniRule"/>
</dbReference>
<keyword evidence="4 13" id="KW-0436">Ligase</keyword>
<evidence type="ECO:0000259" key="14">
    <source>
        <dbReference type="PROSITE" id="PS50975"/>
    </source>
</evidence>
<dbReference type="PANTHER" id="PTHR11815">
    <property type="entry name" value="SUCCINYL-COA SYNTHETASE BETA CHAIN"/>
    <property type="match status" value="1"/>
</dbReference>
<proteinExistence type="inferred from homology"/>
<dbReference type="OrthoDB" id="1552at2759"/>
<evidence type="ECO:0000256" key="11">
    <source>
        <dbReference type="ARBA" id="ARBA00050456"/>
    </source>
</evidence>
<evidence type="ECO:0000256" key="9">
    <source>
        <dbReference type="ARBA" id="ARBA00022946"/>
    </source>
</evidence>
<dbReference type="FunFam" id="3.40.50.261:FF:000001">
    <property type="entry name" value="Succinate--CoA ligase [ADP-forming] subunit beta"/>
    <property type="match status" value="1"/>
</dbReference>
<keyword evidence="8 13" id="KW-0460">Magnesium</keyword>
<gene>
    <name evidence="16" type="primary">LOC106055802</name>
</gene>
<dbReference type="NCBIfam" id="TIGR01016">
    <property type="entry name" value="sucCoAbeta"/>
    <property type="match status" value="1"/>
</dbReference>
<comment type="subunit">
    <text evidence="13">Heterodimer of an alpha and a beta subunit. The beta subunit determines specificity for ATP.</text>
</comment>
<evidence type="ECO:0000256" key="12">
    <source>
        <dbReference type="ARBA" id="ARBA00054304"/>
    </source>
</evidence>
<evidence type="ECO:0000256" key="3">
    <source>
        <dbReference type="ARBA" id="ARBA00022532"/>
    </source>
</evidence>
<feature type="binding site" evidence="13">
    <location>
        <position position="321"/>
    </location>
    <ligand>
        <name>substrate</name>
        <note>ligand shared with subunit alpha</note>
    </ligand>
</feature>
<evidence type="ECO:0000256" key="5">
    <source>
        <dbReference type="ARBA" id="ARBA00022723"/>
    </source>
</evidence>
<dbReference type="GO" id="GO:0005524">
    <property type="term" value="F:ATP binding"/>
    <property type="evidence" value="ECO:0007669"/>
    <property type="project" value="UniProtKB-UniRule"/>
</dbReference>
<keyword evidence="3 13" id="KW-0816">Tricarboxylic acid cycle</keyword>
<dbReference type="RefSeq" id="XP_055867838.1">
    <property type="nucleotide sequence ID" value="XM_056011863.1"/>
</dbReference>
<organism evidence="15 16">
    <name type="scientific">Biomphalaria glabrata</name>
    <name type="common">Bloodfluke planorb</name>
    <name type="synonym">Freshwater snail</name>
    <dbReference type="NCBI Taxonomy" id="6526"/>
    <lineage>
        <taxon>Eukaryota</taxon>
        <taxon>Metazoa</taxon>
        <taxon>Spiralia</taxon>
        <taxon>Lophotrochozoa</taxon>
        <taxon>Mollusca</taxon>
        <taxon>Gastropoda</taxon>
        <taxon>Heterobranchia</taxon>
        <taxon>Euthyneura</taxon>
        <taxon>Panpulmonata</taxon>
        <taxon>Hygrophila</taxon>
        <taxon>Lymnaeoidea</taxon>
        <taxon>Planorbidae</taxon>
        <taxon>Biomphalaria</taxon>
    </lineage>
</organism>
<feature type="binding site" evidence="13">
    <location>
        <position position="95"/>
    </location>
    <ligand>
        <name>ATP</name>
        <dbReference type="ChEBI" id="CHEBI:30616"/>
    </ligand>
</feature>
<evidence type="ECO:0000256" key="7">
    <source>
        <dbReference type="ARBA" id="ARBA00022840"/>
    </source>
</evidence>
<evidence type="ECO:0000256" key="8">
    <source>
        <dbReference type="ARBA" id="ARBA00022842"/>
    </source>
</evidence>
<comment type="similarity">
    <text evidence="13">Belongs to the succinate/malate CoA ligase beta subunit family. ATP-specific subunit beta subfamily.</text>
</comment>
<dbReference type="GO" id="GO:0006104">
    <property type="term" value="P:succinyl-CoA metabolic process"/>
    <property type="evidence" value="ECO:0007669"/>
    <property type="project" value="TreeGrafter"/>
</dbReference>
<dbReference type="Gene3D" id="3.40.50.261">
    <property type="entry name" value="Succinyl-CoA synthetase domains"/>
    <property type="match status" value="1"/>
</dbReference>
<keyword evidence="6 13" id="KW-0547">Nucleotide-binding</keyword>
<dbReference type="GeneID" id="106055802"/>
<dbReference type="InterPro" id="IPR005809">
    <property type="entry name" value="Succ_CoA_ligase-like_bsu"/>
</dbReference>
<dbReference type="AlphaFoldDB" id="A0A9W2YYL1"/>
<dbReference type="GO" id="GO:0000287">
    <property type="term" value="F:magnesium ion binding"/>
    <property type="evidence" value="ECO:0007669"/>
    <property type="project" value="UniProtKB-UniRule"/>
</dbReference>
<feature type="domain" description="ATP-grasp" evidence="14">
    <location>
        <begin position="54"/>
        <end position="284"/>
    </location>
</feature>
<keyword evidence="10 13" id="KW-0496">Mitochondrion</keyword>
<dbReference type="PROSITE" id="PS50975">
    <property type="entry name" value="ATP_GRASP"/>
    <property type="match status" value="1"/>
</dbReference>
<dbReference type="PIRSF" id="PIRSF001554">
    <property type="entry name" value="SucCS_beta"/>
    <property type="match status" value="1"/>
</dbReference>
<evidence type="ECO:0000256" key="6">
    <source>
        <dbReference type="ARBA" id="ARBA00022741"/>
    </source>
</evidence>
<dbReference type="EC" id="6.2.1.5" evidence="13"/>
<dbReference type="FunFam" id="3.30.1490.20:FF:000040">
    <property type="entry name" value="Succinate--CoA ligase [ADP-forming] subunit beta mitochondrial"/>
    <property type="match status" value="1"/>
</dbReference>
<name>A0A9W2YYL1_BIOGL</name>
<reference evidence="16" key="1">
    <citation type="submission" date="2025-08" db="UniProtKB">
        <authorList>
            <consortium name="RefSeq"/>
        </authorList>
    </citation>
    <scope>IDENTIFICATION</scope>
</reference>
<dbReference type="HAMAP" id="MF_03220">
    <property type="entry name" value="Succ_CoA_betaA_euk"/>
    <property type="match status" value="1"/>
</dbReference>
<dbReference type="InterPro" id="IPR013650">
    <property type="entry name" value="ATP-grasp_succ-CoA_synth-type"/>
</dbReference>
<dbReference type="InterPro" id="IPR034723">
    <property type="entry name" value="Succ_CoA_betaA_euk"/>
</dbReference>
<comment type="cofactor">
    <cofactor evidence="13">
        <name>Mg(2+)</name>
        <dbReference type="ChEBI" id="CHEBI:18420"/>
    </cofactor>
    <text evidence="13">Binds 1 Mg(2+) ion per subunit.</text>
</comment>
<dbReference type="GO" id="GO:0005739">
    <property type="term" value="C:mitochondrion"/>
    <property type="evidence" value="ECO:0007669"/>
    <property type="project" value="UniProtKB-SubCell"/>
</dbReference>
<evidence type="ECO:0000313" key="16">
    <source>
        <dbReference type="RefSeq" id="XP_055867838.1"/>
    </source>
</evidence>
<dbReference type="InterPro" id="IPR017866">
    <property type="entry name" value="Succ-CoA_synthase_bsu_CS"/>
</dbReference>
<comment type="function">
    <text evidence="12 13">ATP-specific succinyl-CoA synthetase functions in the citric acid cycle (TCA), coupling the hydrolysis of succinyl-CoA to the synthesis of ATP and thus represents the only step of substrate-level phosphorylation in the TCA. The beta subunit provides nucleotide specificity of the enzyme and binds the substrate succinate, while the binding sites for coenzyme A and phosphate are found in the alpha subunit.</text>
</comment>
<comment type="pathway">
    <text evidence="2 13">Carbohydrate metabolism; tricarboxylic acid cycle; succinate from succinyl-CoA (ligase route): step 1/1.</text>
</comment>
<dbReference type="OMA" id="ITACDEV"/>
<sequence>MATLFFRSGRLVEKLGIKQHLKVLSAANNITLQNVWSGQSQQKRNLSIHEHMSMELLRDAGIAVPRFRVATNSEEIYKDAKEIAELTGTPDVVVKAQVLAGGRGKGTWDSGLKGGVKLVYSAKEAKEIGSKMIGHKLFTKQTGSEGRICNKVMVVERLYLRREFYFAITLERTYGGPVLVGSAHGGVNIEEVAAENPSAIIKEPIDIIAGISRSQALYVAKKIGFSSAAIEKATDYIMKMYNDIFIKYDASMLEINPMVEDNSGQVYCMDAKINFDDNAAFRQKSIFALRDWSQENERDCRAAQSDLNYIALDGNIGCLVNGAGLAMATMDIIKLHGGAPANFLDVGGGATAQQVTEAFKLITSDPKVNAILVNIFGGIMRCDIIAQGIVAAAGSLSLKIPIVVRLQGTKMDDAKALIANSGLKIIAIDNLDEAAKIVVKLSNIVTLAKEASIDVKFELPLKS</sequence>
<dbReference type="InterPro" id="IPR005811">
    <property type="entry name" value="SUCC_ACL_C"/>
</dbReference>
<evidence type="ECO:0000256" key="2">
    <source>
        <dbReference type="ARBA" id="ARBA00005064"/>
    </source>
</evidence>
<dbReference type="FunFam" id="3.30.470.20:FF:000002">
    <property type="entry name" value="Succinate--CoA ligase [ADP-forming] subunit beta"/>
    <property type="match status" value="1"/>
</dbReference>
<protein>
    <recommendedName>
        <fullName evidence="13">Succinate--CoA ligase [ADP-forming] subunit beta, mitochondrial</fullName>
        <ecNumber evidence="13">6.2.1.5</ecNumber>
    </recommendedName>
    <alternativeName>
        <fullName evidence="13">ATP-specific succinyl-CoA synthetase subunit beta</fullName>
        <shortName evidence="13">A-SCS</shortName>
    </alternativeName>
    <alternativeName>
        <fullName evidence="13">Succinyl-CoA synthetase beta-A chain</fullName>
        <shortName evidence="13">SCS-betaA</shortName>
    </alternativeName>
</protein>
<dbReference type="SUPFAM" id="SSF56059">
    <property type="entry name" value="Glutathione synthetase ATP-binding domain-like"/>
    <property type="match status" value="1"/>
</dbReference>
<dbReference type="InterPro" id="IPR013815">
    <property type="entry name" value="ATP_grasp_subdomain_1"/>
</dbReference>
<feature type="site" description="Important for substrate specificity" evidence="13">
    <location>
        <position position="159"/>
    </location>
</feature>
<feature type="binding site" evidence="13">
    <location>
        <begin position="102"/>
        <end position="104"/>
    </location>
    <ligand>
        <name>ATP</name>
        <dbReference type="ChEBI" id="CHEBI:30616"/>
    </ligand>
</feature>